<dbReference type="SUPFAM" id="SSF46689">
    <property type="entry name" value="Homeodomain-like"/>
    <property type="match status" value="1"/>
</dbReference>
<dbReference type="PROSITE" id="PS50977">
    <property type="entry name" value="HTH_TETR_2"/>
    <property type="match status" value="1"/>
</dbReference>
<evidence type="ECO:0000256" key="1">
    <source>
        <dbReference type="ARBA" id="ARBA00023015"/>
    </source>
</evidence>
<organism evidence="6 7">
    <name type="scientific">Pseudonocardia humida</name>
    <dbReference type="NCBI Taxonomy" id="2800819"/>
    <lineage>
        <taxon>Bacteria</taxon>
        <taxon>Bacillati</taxon>
        <taxon>Actinomycetota</taxon>
        <taxon>Actinomycetes</taxon>
        <taxon>Pseudonocardiales</taxon>
        <taxon>Pseudonocardiaceae</taxon>
        <taxon>Pseudonocardia</taxon>
    </lineage>
</organism>
<proteinExistence type="predicted"/>
<dbReference type="PRINTS" id="PR00455">
    <property type="entry name" value="HTHTETR"/>
</dbReference>
<feature type="domain" description="HTH tetR-type" evidence="5">
    <location>
        <begin position="9"/>
        <end position="69"/>
    </location>
</feature>
<dbReference type="Gene3D" id="1.10.357.10">
    <property type="entry name" value="Tetracycline Repressor, domain 2"/>
    <property type="match status" value="1"/>
</dbReference>
<dbReference type="PANTHER" id="PTHR30055:SF234">
    <property type="entry name" value="HTH-TYPE TRANSCRIPTIONAL REGULATOR BETI"/>
    <property type="match status" value="1"/>
</dbReference>
<evidence type="ECO:0000256" key="3">
    <source>
        <dbReference type="ARBA" id="ARBA00023163"/>
    </source>
</evidence>
<evidence type="ECO:0000313" key="6">
    <source>
        <dbReference type="EMBL" id="MCO1655529.1"/>
    </source>
</evidence>
<dbReference type="InterPro" id="IPR050109">
    <property type="entry name" value="HTH-type_TetR-like_transc_reg"/>
</dbReference>
<dbReference type="Pfam" id="PF17940">
    <property type="entry name" value="TetR_C_31"/>
    <property type="match status" value="1"/>
</dbReference>
<sequence length="188" mass="20067">MATTAEKGEQVRHRLRRAAVELIAERGWRAVTTRAVAERAGVGQGLVHYHFTSVEALLREAALGLMRAVVEQAAEPMDRAAGADEGMRLLLGALDAHTGTDPASLVFLETYLAAGRDAALGGEVRGIVVAFRERTTRWLERCGTAEPERTAAVLAAAVDGLLLHRGLDPSLTGGSARPVLERLLGGRR</sequence>
<evidence type="ECO:0000313" key="7">
    <source>
        <dbReference type="Proteomes" id="UP001165283"/>
    </source>
</evidence>
<dbReference type="InterPro" id="IPR009057">
    <property type="entry name" value="Homeodomain-like_sf"/>
</dbReference>
<protein>
    <submittedName>
        <fullName evidence="6">TetR/AcrR family transcriptional regulator</fullName>
    </submittedName>
</protein>
<dbReference type="InterPro" id="IPR001647">
    <property type="entry name" value="HTH_TetR"/>
</dbReference>
<evidence type="ECO:0000256" key="4">
    <source>
        <dbReference type="PROSITE-ProRule" id="PRU00335"/>
    </source>
</evidence>
<feature type="DNA-binding region" description="H-T-H motif" evidence="4">
    <location>
        <begin position="32"/>
        <end position="51"/>
    </location>
</feature>
<dbReference type="InterPro" id="IPR036271">
    <property type="entry name" value="Tet_transcr_reg_TetR-rel_C_sf"/>
</dbReference>
<accession>A0ABT0ZY02</accession>
<dbReference type="PANTHER" id="PTHR30055">
    <property type="entry name" value="HTH-TYPE TRANSCRIPTIONAL REGULATOR RUTR"/>
    <property type="match status" value="1"/>
</dbReference>
<reference evidence="6" key="1">
    <citation type="submission" date="2021-04" db="EMBL/GenBank/DDBJ databases">
        <title>Pseudonocardia sp. nov., isolated from sandy soil of mangrove forest.</title>
        <authorList>
            <person name="Zan Z."/>
            <person name="Huang R."/>
            <person name="Liu W."/>
        </authorList>
    </citation>
    <scope>NUCLEOTIDE SEQUENCE</scope>
    <source>
        <strain evidence="6">S2-4</strain>
    </source>
</reference>
<dbReference type="Proteomes" id="UP001165283">
    <property type="component" value="Unassembled WGS sequence"/>
</dbReference>
<evidence type="ECO:0000259" key="5">
    <source>
        <dbReference type="PROSITE" id="PS50977"/>
    </source>
</evidence>
<dbReference type="Pfam" id="PF00440">
    <property type="entry name" value="TetR_N"/>
    <property type="match status" value="1"/>
</dbReference>
<dbReference type="EMBL" id="JAGSOV010000023">
    <property type="protein sequence ID" value="MCO1655529.1"/>
    <property type="molecule type" value="Genomic_DNA"/>
</dbReference>
<keyword evidence="2 4" id="KW-0238">DNA-binding</keyword>
<evidence type="ECO:0000256" key="2">
    <source>
        <dbReference type="ARBA" id="ARBA00023125"/>
    </source>
</evidence>
<keyword evidence="3" id="KW-0804">Transcription</keyword>
<keyword evidence="7" id="KW-1185">Reference proteome</keyword>
<name>A0ABT0ZY02_9PSEU</name>
<comment type="caution">
    <text evidence="6">The sequence shown here is derived from an EMBL/GenBank/DDBJ whole genome shotgun (WGS) entry which is preliminary data.</text>
</comment>
<dbReference type="RefSeq" id="WP_252437391.1">
    <property type="nucleotide sequence ID" value="NZ_JAGSOV010000023.1"/>
</dbReference>
<dbReference type="InterPro" id="IPR041583">
    <property type="entry name" value="TetR_C_31"/>
</dbReference>
<gene>
    <name evidence="6" type="ORF">KDL28_10735</name>
</gene>
<keyword evidence="1" id="KW-0805">Transcription regulation</keyword>
<dbReference type="SUPFAM" id="SSF48498">
    <property type="entry name" value="Tetracyclin repressor-like, C-terminal domain"/>
    <property type="match status" value="1"/>
</dbReference>